<keyword evidence="4" id="KW-1185">Reference proteome</keyword>
<gene>
    <name evidence="3" type="ORF">E0L32_006522</name>
</gene>
<dbReference type="AlphaFoldDB" id="A0A507B205"/>
<evidence type="ECO:0000313" key="4">
    <source>
        <dbReference type="Proteomes" id="UP000319257"/>
    </source>
</evidence>
<evidence type="ECO:0000313" key="3">
    <source>
        <dbReference type="EMBL" id="TPX13096.1"/>
    </source>
</evidence>
<keyword evidence="1" id="KW-0175">Coiled coil</keyword>
<reference evidence="3 4" key="1">
    <citation type="submission" date="2019-06" db="EMBL/GenBank/DDBJ databases">
        <title>Draft genome sequence of the filamentous fungus Phialemoniopsis curvata isolated from diesel fuel.</title>
        <authorList>
            <person name="Varaljay V.A."/>
            <person name="Lyon W.J."/>
            <person name="Crouch A.L."/>
            <person name="Drake C.E."/>
            <person name="Hollomon J.M."/>
            <person name="Nadeau L.J."/>
            <person name="Nunn H.S."/>
            <person name="Stevenson B.S."/>
            <person name="Bojanowski C.L."/>
            <person name="Crookes-Goodson W.J."/>
        </authorList>
    </citation>
    <scope>NUCLEOTIDE SEQUENCE [LARGE SCALE GENOMIC DNA]</scope>
    <source>
        <strain evidence="3 4">D216</strain>
    </source>
</reference>
<name>A0A507B205_9PEZI</name>
<protein>
    <submittedName>
        <fullName evidence="3">Uncharacterized protein</fullName>
    </submittedName>
</protein>
<dbReference type="RefSeq" id="XP_030994807.1">
    <property type="nucleotide sequence ID" value="XM_031141164.1"/>
</dbReference>
<evidence type="ECO:0000256" key="1">
    <source>
        <dbReference type="SAM" id="Coils"/>
    </source>
</evidence>
<organism evidence="3 4">
    <name type="scientific">Thyridium curvatum</name>
    <dbReference type="NCBI Taxonomy" id="1093900"/>
    <lineage>
        <taxon>Eukaryota</taxon>
        <taxon>Fungi</taxon>
        <taxon>Dikarya</taxon>
        <taxon>Ascomycota</taxon>
        <taxon>Pezizomycotina</taxon>
        <taxon>Sordariomycetes</taxon>
        <taxon>Sordariomycetidae</taxon>
        <taxon>Thyridiales</taxon>
        <taxon>Thyridiaceae</taxon>
        <taxon>Thyridium</taxon>
    </lineage>
</organism>
<comment type="caution">
    <text evidence="3">The sequence shown here is derived from an EMBL/GenBank/DDBJ whole genome shotgun (WGS) entry which is preliminary data.</text>
</comment>
<dbReference type="Proteomes" id="UP000319257">
    <property type="component" value="Unassembled WGS sequence"/>
</dbReference>
<accession>A0A507B205</accession>
<feature type="coiled-coil region" evidence="1">
    <location>
        <begin position="11"/>
        <end position="52"/>
    </location>
</feature>
<evidence type="ECO:0000256" key="2">
    <source>
        <dbReference type="SAM" id="MobiDB-lite"/>
    </source>
</evidence>
<proteinExistence type="predicted"/>
<dbReference type="InParanoid" id="A0A507B205"/>
<dbReference type="EMBL" id="SKBQ01000037">
    <property type="protein sequence ID" value="TPX13096.1"/>
    <property type="molecule type" value="Genomic_DNA"/>
</dbReference>
<sequence length="628" mass="72024">MKGHYNHKLLYKRANEQSDAAIEEVENVIQTLKKCEAELSAAKDVKKREQVRYTIFQNRENLIAAVTNKGQPRMRPLSAADRGSQETGKCYPRTHLRPRTHSWKHRNPFIARVRLDHGPRLPGSSFDLHEMYDRAPNFSCVLHADEEVDEEMGQREIEQSAQKPTTKPAFITIFKKVVEELQAEQATCLSGPVWKPINPVVRTTTSQHCLLCHAAFRTTPSQQRRQLHSNAETTAFRNLCPRPENLYGVQKEPTKPRRMNALSTPIERTYDAQESPLENVMDDLANTAEPILATKCGIVLEHLRLSLVSRRPQNQSLTALDAAWIMNHLAKSKLQIDAYHTLSGEACKVPDPRIYPFLRDLARIYRQKLRQLETDTMGLDTTQKNKKEILEEFKSVLTELNSVAETVVHMPYGNEPHRPLWIGLGRYMDDEDQELQQGGFDEIDMDVEFGEEVQEEMQEEVQGEVREEANIGVQAEDGSDITKSALERTMAIVNNTPNQSLAFRCGIVLEQLRLGLHMHGNKGLNSQEAAWIINHLAKSELQIDAYHHVYKPCKLEDKRVNDFVREFRSIYERIRDQVVSENPNALAMRFRNVVPDLRALPELKVHPKYRGIPPAEPHCSLWFNFLSL</sequence>
<dbReference type="GeneID" id="41973969"/>
<feature type="region of interest" description="Disordered" evidence="2">
    <location>
        <begin position="73"/>
        <end position="95"/>
    </location>
</feature>